<evidence type="ECO:0000256" key="1">
    <source>
        <dbReference type="SAM" id="MobiDB-lite"/>
    </source>
</evidence>
<keyword evidence="2" id="KW-0547">Nucleotide-binding</keyword>
<gene>
    <name evidence="2" type="ORF">DWY25_00705</name>
</gene>
<keyword evidence="2" id="KW-0067">ATP-binding</keyword>
<comment type="caution">
    <text evidence="2">The sequence shown here is derived from an EMBL/GenBank/DDBJ whole genome shotgun (WGS) entry which is preliminary data.</text>
</comment>
<protein>
    <submittedName>
        <fullName evidence="2">ATP-binding protein</fullName>
    </submittedName>
</protein>
<dbReference type="Proteomes" id="UP000284178">
    <property type="component" value="Unassembled WGS sequence"/>
</dbReference>
<organism evidence="2 3">
    <name type="scientific">Holdemania filiformis</name>
    <dbReference type="NCBI Taxonomy" id="61171"/>
    <lineage>
        <taxon>Bacteria</taxon>
        <taxon>Bacillati</taxon>
        <taxon>Bacillota</taxon>
        <taxon>Erysipelotrichia</taxon>
        <taxon>Erysipelotrichales</taxon>
        <taxon>Erysipelotrichaceae</taxon>
        <taxon>Holdemania</taxon>
    </lineage>
</organism>
<dbReference type="GO" id="GO:0005524">
    <property type="term" value="F:ATP binding"/>
    <property type="evidence" value="ECO:0007669"/>
    <property type="project" value="UniProtKB-KW"/>
</dbReference>
<dbReference type="Gene3D" id="3.40.50.300">
    <property type="entry name" value="P-loop containing nucleotide triphosphate hydrolases"/>
    <property type="match status" value="1"/>
</dbReference>
<evidence type="ECO:0000313" key="3">
    <source>
        <dbReference type="Proteomes" id="UP000284178"/>
    </source>
</evidence>
<keyword evidence="3" id="KW-1185">Reference proteome</keyword>
<dbReference type="AlphaFoldDB" id="A0A412G6C0"/>
<dbReference type="InterPro" id="IPR027417">
    <property type="entry name" value="P-loop_NTPase"/>
</dbReference>
<dbReference type="SUPFAM" id="SSF52540">
    <property type="entry name" value="P-loop containing nucleoside triphosphate hydrolases"/>
    <property type="match status" value="1"/>
</dbReference>
<sequence length="206" mass="23123">MKIHPRPGSAEKNSEKEEGKPMKGEAILAWLHQDADPQKPLVVMMCGVAGAGKTTLAKQLEAAGYLRLSIDEEVWRQYGRYGVDYPASAYAAYSAAVEAQLQDQRVKAIQEHRPVVIDFSFWNRKNRDAYRQRIAAAGGQARLLYLKASPECLRRRLRQRAQRRDANAAFEITDDILNGYLQDFEAPQGEGELVIDQDQAADFPCA</sequence>
<evidence type="ECO:0000313" key="2">
    <source>
        <dbReference type="EMBL" id="RGR76844.1"/>
    </source>
</evidence>
<reference evidence="2 3" key="1">
    <citation type="submission" date="2018-08" db="EMBL/GenBank/DDBJ databases">
        <title>A genome reference for cultivated species of the human gut microbiota.</title>
        <authorList>
            <person name="Zou Y."/>
            <person name="Xue W."/>
            <person name="Luo G."/>
        </authorList>
    </citation>
    <scope>NUCLEOTIDE SEQUENCE [LARGE SCALE GENOMIC DNA]</scope>
    <source>
        <strain evidence="2 3">AF24-29</strain>
    </source>
</reference>
<name>A0A412G6C0_9FIRM</name>
<accession>A0A412G6C0</accession>
<feature type="region of interest" description="Disordered" evidence="1">
    <location>
        <begin position="1"/>
        <end position="21"/>
    </location>
</feature>
<feature type="compositionally biased region" description="Basic and acidic residues" evidence="1">
    <location>
        <begin position="12"/>
        <end position="21"/>
    </location>
</feature>
<proteinExistence type="predicted"/>
<dbReference type="EMBL" id="QRUP01000001">
    <property type="protein sequence ID" value="RGR76844.1"/>
    <property type="molecule type" value="Genomic_DNA"/>
</dbReference>
<dbReference type="Pfam" id="PF13671">
    <property type="entry name" value="AAA_33"/>
    <property type="match status" value="1"/>
</dbReference>